<protein>
    <submittedName>
        <fullName evidence="1">Uncharacterized protein</fullName>
    </submittedName>
</protein>
<name>A0A7L5BEN9_9HYPH</name>
<accession>A0A7L5BEN9</accession>
<organism evidence="1 2">
    <name type="scientific">Rhizobium oryzihabitans</name>
    <dbReference type="NCBI Taxonomy" id="2267833"/>
    <lineage>
        <taxon>Bacteria</taxon>
        <taxon>Pseudomonadati</taxon>
        <taxon>Pseudomonadota</taxon>
        <taxon>Alphaproteobacteria</taxon>
        <taxon>Hyphomicrobiales</taxon>
        <taxon>Rhizobiaceae</taxon>
        <taxon>Rhizobium/Agrobacterium group</taxon>
        <taxon>Rhizobium</taxon>
    </lineage>
</organism>
<keyword evidence="2" id="KW-1185">Reference proteome</keyword>
<dbReference type="Proteomes" id="UP000464865">
    <property type="component" value="Chromosome M15-11"/>
</dbReference>
<dbReference type="RefSeq" id="WP_137067533.1">
    <property type="nucleotide sequence ID" value="NZ_CP048632.1"/>
</dbReference>
<evidence type="ECO:0000313" key="1">
    <source>
        <dbReference type="EMBL" id="QIB37367.1"/>
    </source>
</evidence>
<proteinExistence type="predicted"/>
<sequence>MKVMRNADRLKVGAGSRRIALCRLRPFYGLRHASSFGFVHVARQGGWLLRHTMSGPAHEFIPKTAAPASDARLAALWRSVFSSKDGLFCRLFRLKFALVSGPRVYQLNAGIDVQTEKEFHELTEWLTATFQIWISIDLQNNFLKIRFA</sequence>
<dbReference type="KEGG" id="roy:G3A56_04630"/>
<evidence type="ECO:0000313" key="2">
    <source>
        <dbReference type="Proteomes" id="UP000464865"/>
    </source>
</evidence>
<dbReference type="EMBL" id="CP048632">
    <property type="protein sequence ID" value="QIB37367.1"/>
    <property type="molecule type" value="Genomic_DNA"/>
</dbReference>
<gene>
    <name evidence="1" type="ORF">G3A56_04630</name>
</gene>
<dbReference type="AlphaFoldDB" id="A0A7L5BEN9"/>
<reference evidence="1 2" key="1">
    <citation type="submission" date="2020-02" db="EMBL/GenBank/DDBJ databases">
        <title>Plant-Promoting Endophytic Bacterium Rhizobium oryzihabitans sp. nov., Isolated from the Root of Rice.</title>
        <authorList>
            <person name="zhao J."/>
            <person name="Zhang G."/>
        </authorList>
    </citation>
    <scope>NUCLEOTIDE SEQUENCE [LARGE SCALE GENOMIC DNA]</scope>
    <source>
        <strain evidence="1 2">M15</strain>
    </source>
</reference>